<keyword evidence="1" id="KW-0732">Signal</keyword>
<name>A0A8X6PFM4_NEPPI</name>
<dbReference type="Proteomes" id="UP000887013">
    <property type="component" value="Unassembled WGS sequence"/>
</dbReference>
<proteinExistence type="predicted"/>
<evidence type="ECO:0000256" key="1">
    <source>
        <dbReference type="SAM" id="SignalP"/>
    </source>
</evidence>
<protein>
    <recommendedName>
        <fullName evidence="4">Secreted protein</fullName>
    </recommendedName>
</protein>
<accession>A0A8X6PFM4</accession>
<dbReference type="EMBL" id="BMAW01019561">
    <property type="protein sequence ID" value="GFT64044.1"/>
    <property type="molecule type" value="Genomic_DNA"/>
</dbReference>
<sequence>MFLTTVLLVAVHLIIYAVCQQPATTWQHVYVYHYQVFTMQSTTITTDAASTIKGISALKSSSDLISFPSARTSGNTNRRLLPDVGCDKYSHRRGLASTTLNAGAIEASWWTGQALIVFFRFISIICI</sequence>
<gene>
    <name evidence="2" type="ORF">NPIL_250881</name>
</gene>
<evidence type="ECO:0000313" key="2">
    <source>
        <dbReference type="EMBL" id="GFT64044.1"/>
    </source>
</evidence>
<comment type="caution">
    <text evidence="2">The sequence shown here is derived from an EMBL/GenBank/DDBJ whole genome shotgun (WGS) entry which is preliminary data.</text>
</comment>
<organism evidence="2 3">
    <name type="scientific">Nephila pilipes</name>
    <name type="common">Giant wood spider</name>
    <name type="synonym">Nephila maculata</name>
    <dbReference type="NCBI Taxonomy" id="299642"/>
    <lineage>
        <taxon>Eukaryota</taxon>
        <taxon>Metazoa</taxon>
        <taxon>Ecdysozoa</taxon>
        <taxon>Arthropoda</taxon>
        <taxon>Chelicerata</taxon>
        <taxon>Arachnida</taxon>
        <taxon>Araneae</taxon>
        <taxon>Araneomorphae</taxon>
        <taxon>Entelegynae</taxon>
        <taxon>Araneoidea</taxon>
        <taxon>Nephilidae</taxon>
        <taxon>Nephila</taxon>
    </lineage>
</organism>
<feature type="chain" id="PRO_5036469056" description="Secreted protein" evidence="1">
    <location>
        <begin position="20"/>
        <end position="127"/>
    </location>
</feature>
<reference evidence="2" key="1">
    <citation type="submission" date="2020-08" db="EMBL/GenBank/DDBJ databases">
        <title>Multicomponent nature underlies the extraordinary mechanical properties of spider dragline silk.</title>
        <authorList>
            <person name="Kono N."/>
            <person name="Nakamura H."/>
            <person name="Mori M."/>
            <person name="Yoshida Y."/>
            <person name="Ohtoshi R."/>
            <person name="Malay A.D."/>
            <person name="Moran D.A.P."/>
            <person name="Tomita M."/>
            <person name="Numata K."/>
            <person name="Arakawa K."/>
        </authorList>
    </citation>
    <scope>NUCLEOTIDE SEQUENCE</scope>
</reference>
<evidence type="ECO:0008006" key="4">
    <source>
        <dbReference type="Google" id="ProtNLM"/>
    </source>
</evidence>
<feature type="signal peptide" evidence="1">
    <location>
        <begin position="1"/>
        <end position="19"/>
    </location>
</feature>
<keyword evidence="3" id="KW-1185">Reference proteome</keyword>
<evidence type="ECO:0000313" key="3">
    <source>
        <dbReference type="Proteomes" id="UP000887013"/>
    </source>
</evidence>
<dbReference type="AlphaFoldDB" id="A0A8X6PFM4"/>